<dbReference type="PANTHER" id="PTHR43390">
    <property type="entry name" value="SIGNAL PEPTIDASE I"/>
    <property type="match status" value="1"/>
</dbReference>
<dbReference type="AlphaFoldDB" id="A0A401ZF43"/>
<evidence type="ECO:0000256" key="6">
    <source>
        <dbReference type="PIRSR" id="PIRSR600223-1"/>
    </source>
</evidence>
<sequence>MKRSQLVREIVEILALTLLIFLVVRFVIQSYRVDGPSMEPGLVNNEFVMVNKVSYLFHEPARGDVIVFHWPQDTTKDFIKRIVGLPGDTITTDRDHVTVNGKTLNEPYISAPSNPEGRTWKVPAGEYFVMGDNRPVSDDSRSWGFVPKDYIVGKASVVFWPLPNLHFINTYPDVFKDIPAHK</sequence>
<dbReference type="CDD" id="cd06530">
    <property type="entry name" value="S26_SPase_I"/>
    <property type="match status" value="1"/>
</dbReference>
<evidence type="ECO:0000313" key="9">
    <source>
        <dbReference type="EMBL" id="GCE05328.1"/>
    </source>
</evidence>
<dbReference type="SUPFAM" id="SSF51306">
    <property type="entry name" value="LexA/Signal peptidase"/>
    <property type="match status" value="1"/>
</dbReference>
<protein>
    <recommendedName>
        <fullName evidence="4 7">Signal peptidase I</fullName>
        <ecNumber evidence="4 7">3.4.21.89</ecNumber>
    </recommendedName>
</protein>
<dbReference type="EMBL" id="BIFQ01000001">
    <property type="protein sequence ID" value="GCE05328.1"/>
    <property type="molecule type" value="Genomic_DNA"/>
</dbReference>
<dbReference type="InterPro" id="IPR019758">
    <property type="entry name" value="Pept_S26A_signal_pept_1_CS"/>
</dbReference>
<dbReference type="PROSITE" id="PS00761">
    <property type="entry name" value="SPASE_I_3"/>
    <property type="match status" value="1"/>
</dbReference>
<proteinExistence type="inferred from homology"/>
<feature type="active site" evidence="6">
    <location>
        <position position="80"/>
    </location>
</feature>
<evidence type="ECO:0000256" key="5">
    <source>
        <dbReference type="ARBA" id="ARBA00022801"/>
    </source>
</evidence>
<evidence type="ECO:0000256" key="1">
    <source>
        <dbReference type="ARBA" id="ARBA00000677"/>
    </source>
</evidence>
<accession>A0A401ZF43</accession>
<keyword evidence="7" id="KW-1133">Transmembrane helix</keyword>
<dbReference type="PRINTS" id="PR00727">
    <property type="entry name" value="LEADERPTASE"/>
</dbReference>
<dbReference type="Pfam" id="PF10502">
    <property type="entry name" value="Peptidase_S26"/>
    <property type="match status" value="1"/>
</dbReference>
<comment type="catalytic activity">
    <reaction evidence="1 7">
        <text>Cleavage of hydrophobic, N-terminal signal or leader sequences from secreted and periplasmic proteins.</text>
        <dbReference type="EC" id="3.4.21.89"/>
    </reaction>
</comment>
<feature type="domain" description="Peptidase S26" evidence="8">
    <location>
        <begin position="10"/>
        <end position="160"/>
    </location>
</feature>
<dbReference type="InterPro" id="IPR000223">
    <property type="entry name" value="Pept_S26A_signal_pept_1"/>
</dbReference>
<keyword evidence="7" id="KW-0472">Membrane</keyword>
<evidence type="ECO:0000256" key="4">
    <source>
        <dbReference type="ARBA" id="ARBA00013208"/>
    </source>
</evidence>
<name>A0A401ZF43_9CHLR</name>
<dbReference type="InterPro" id="IPR019533">
    <property type="entry name" value="Peptidase_S26"/>
</dbReference>
<dbReference type="EC" id="3.4.21.89" evidence="4 7"/>
<gene>
    <name evidence="9" type="ORF">KDAU_26570</name>
</gene>
<organism evidence="9 10">
    <name type="scientific">Dictyobacter aurantiacus</name>
    <dbReference type="NCBI Taxonomy" id="1936993"/>
    <lineage>
        <taxon>Bacteria</taxon>
        <taxon>Bacillati</taxon>
        <taxon>Chloroflexota</taxon>
        <taxon>Ktedonobacteria</taxon>
        <taxon>Ktedonobacterales</taxon>
        <taxon>Dictyobacteraceae</taxon>
        <taxon>Dictyobacter</taxon>
    </lineage>
</organism>
<comment type="subcellular location">
    <subcellularLocation>
        <location evidence="2">Cell membrane</location>
        <topology evidence="2">Single-pass type II membrane protein</topology>
    </subcellularLocation>
    <subcellularLocation>
        <location evidence="7">Membrane</location>
        <topology evidence="7">Single-pass type II membrane protein</topology>
    </subcellularLocation>
</comment>
<dbReference type="OrthoDB" id="9802919at2"/>
<keyword evidence="7" id="KW-0812">Transmembrane</keyword>
<feature type="active site" evidence="6">
    <location>
        <position position="37"/>
    </location>
</feature>
<dbReference type="GO" id="GO:0005886">
    <property type="term" value="C:plasma membrane"/>
    <property type="evidence" value="ECO:0007669"/>
    <property type="project" value="UniProtKB-SubCell"/>
</dbReference>
<evidence type="ECO:0000259" key="8">
    <source>
        <dbReference type="Pfam" id="PF10502"/>
    </source>
</evidence>
<dbReference type="GO" id="GO:0004252">
    <property type="term" value="F:serine-type endopeptidase activity"/>
    <property type="evidence" value="ECO:0007669"/>
    <property type="project" value="InterPro"/>
</dbReference>
<evidence type="ECO:0000313" key="10">
    <source>
        <dbReference type="Proteomes" id="UP000287224"/>
    </source>
</evidence>
<dbReference type="Gene3D" id="2.10.109.10">
    <property type="entry name" value="Umud Fragment, subunit A"/>
    <property type="match status" value="1"/>
</dbReference>
<dbReference type="GO" id="GO:0006465">
    <property type="term" value="P:signal peptide processing"/>
    <property type="evidence" value="ECO:0007669"/>
    <property type="project" value="InterPro"/>
</dbReference>
<comment type="similarity">
    <text evidence="3 7">Belongs to the peptidase S26 family.</text>
</comment>
<dbReference type="Proteomes" id="UP000287224">
    <property type="component" value="Unassembled WGS sequence"/>
</dbReference>
<keyword evidence="7" id="KW-0645">Protease</keyword>
<dbReference type="NCBIfam" id="TIGR02227">
    <property type="entry name" value="sigpep_I_bact"/>
    <property type="match status" value="1"/>
</dbReference>
<dbReference type="GO" id="GO:0009003">
    <property type="term" value="F:signal peptidase activity"/>
    <property type="evidence" value="ECO:0007669"/>
    <property type="project" value="UniProtKB-EC"/>
</dbReference>
<comment type="caution">
    <text evidence="9">The sequence shown here is derived from an EMBL/GenBank/DDBJ whole genome shotgun (WGS) entry which is preliminary data.</text>
</comment>
<keyword evidence="10" id="KW-1185">Reference proteome</keyword>
<evidence type="ECO:0000256" key="7">
    <source>
        <dbReference type="RuleBase" id="RU362042"/>
    </source>
</evidence>
<keyword evidence="5 7" id="KW-0378">Hydrolase</keyword>
<evidence type="ECO:0000256" key="2">
    <source>
        <dbReference type="ARBA" id="ARBA00004401"/>
    </source>
</evidence>
<evidence type="ECO:0000256" key="3">
    <source>
        <dbReference type="ARBA" id="ARBA00009370"/>
    </source>
</evidence>
<feature type="transmembrane region" description="Helical" evidence="7">
    <location>
        <begin position="6"/>
        <end position="28"/>
    </location>
</feature>
<dbReference type="InterPro" id="IPR036286">
    <property type="entry name" value="LexA/Signal_pep-like_sf"/>
</dbReference>
<dbReference type="PANTHER" id="PTHR43390:SF1">
    <property type="entry name" value="CHLOROPLAST PROCESSING PEPTIDASE"/>
    <property type="match status" value="1"/>
</dbReference>
<reference evidence="10" key="1">
    <citation type="submission" date="2018-12" db="EMBL/GenBank/DDBJ databases">
        <title>Tengunoibacter tsumagoiensis gen. nov., sp. nov., Dictyobacter kobayashii sp. nov., D. alpinus sp. nov., and D. joshuensis sp. nov. and description of Dictyobacteraceae fam. nov. within the order Ktedonobacterales isolated from Tengu-no-mugimeshi.</title>
        <authorList>
            <person name="Wang C.M."/>
            <person name="Zheng Y."/>
            <person name="Sakai Y."/>
            <person name="Toyoda A."/>
            <person name="Minakuchi Y."/>
            <person name="Abe K."/>
            <person name="Yokota A."/>
            <person name="Yabe S."/>
        </authorList>
    </citation>
    <scope>NUCLEOTIDE SEQUENCE [LARGE SCALE GENOMIC DNA]</scope>
    <source>
        <strain evidence="10">S-27</strain>
    </source>
</reference>
<dbReference type="RefSeq" id="WP_126596379.1">
    <property type="nucleotide sequence ID" value="NZ_BIFQ01000001.1"/>
</dbReference>